<evidence type="ECO:0000313" key="3">
    <source>
        <dbReference type="Proteomes" id="UP000596742"/>
    </source>
</evidence>
<evidence type="ECO:0000313" key="2">
    <source>
        <dbReference type="EMBL" id="VDH89365.1"/>
    </source>
</evidence>
<dbReference type="EMBL" id="UYJE01000030">
    <property type="protein sequence ID" value="VDH89365.1"/>
    <property type="molecule type" value="Genomic_DNA"/>
</dbReference>
<accession>A0A8B6BEB3</accession>
<dbReference type="Pfam" id="PF23265">
    <property type="entry name" value="Ig-like_KY"/>
    <property type="match status" value="1"/>
</dbReference>
<reference evidence="2" key="1">
    <citation type="submission" date="2018-11" db="EMBL/GenBank/DDBJ databases">
        <authorList>
            <person name="Alioto T."/>
            <person name="Alioto T."/>
        </authorList>
    </citation>
    <scope>NUCLEOTIDE SEQUENCE</scope>
</reference>
<comment type="caution">
    <text evidence="2">The sequence shown here is derived from an EMBL/GenBank/DDBJ whole genome shotgun (WGS) entry which is preliminary data.</text>
</comment>
<proteinExistence type="predicted"/>
<dbReference type="AlphaFoldDB" id="A0A8B6BEB3"/>
<name>A0A8B6BEB3_MYTGA</name>
<protein>
    <recommendedName>
        <fullName evidence="1">KY-like immunoglobulin-like domain-containing protein</fullName>
    </recommendedName>
</protein>
<keyword evidence="3" id="KW-1185">Reference proteome</keyword>
<dbReference type="OrthoDB" id="6129702at2759"/>
<gene>
    <name evidence="2" type="ORF">MGAL_10B000655</name>
</gene>
<organism evidence="2 3">
    <name type="scientific">Mytilus galloprovincialis</name>
    <name type="common">Mediterranean mussel</name>
    <dbReference type="NCBI Taxonomy" id="29158"/>
    <lineage>
        <taxon>Eukaryota</taxon>
        <taxon>Metazoa</taxon>
        <taxon>Spiralia</taxon>
        <taxon>Lophotrochozoa</taxon>
        <taxon>Mollusca</taxon>
        <taxon>Bivalvia</taxon>
        <taxon>Autobranchia</taxon>
        <taxon>Pteriomorphia</taxon>
        <taxon>Mytilida</taxon>
        <taxon>Mytiloidea</taxon>
        <taxon>Mytilidae</taxon>
        <taxon>Mytilinae</taxon>
        <taxon>Mytilus</taxon>
    </lineage>
</organism>
<sequence>MIRDNFSKYTIIVMPKDIGKYTLKVFGTIDQSQNVMPQLKEYLIECTSTEKECMPYPEHNRFCGPSNDCKFRGFANSESIAAFQICQNGEFELTLKTFKCSADIFETDGSRSSDLSWLNNRIVQFL</sequence>
<evidence type="ECO:0000259" key="1">
    <source>
        <dbReference type="Pfam" id="PF23265"/>
    </source>
</evidence>
<dbReference type="InterPro" id="IPR056564">
    <property type="entry name" value="Ig-like_KY"/>
</dbReference>
<feature type="domain" description="KY-like immunoglobulin-like" evidence="1">
    <location>
        <begin position="7"/>
        <end position="57"/>
    </location>
</feature>
<dbReference type="Proteomes" id="UP000596742">
    <property type="component" value="Unassembled WGS sequence"/>
</dbReference>